<dbReference type="EMBL" id="ATNL01000008">
    <property type="protein sequence ID" value="KON73382.1"/>
    <property type="molecule type" value="Genomic_DNA"/>
</dbReference>
<reference evidence="1 2" key="1">
    <citation type="journal article" date="2015" name="Sci. Rep.">
        <title>Functional and structural properties of a novel cellulosome-like multienzyme complex: efficient glycoside hydrolysis of water-insoluble 7-xylosyl-10-deacetylpaclitaxel.</title>
        <authorList>
            <person name="Dou T.Y."/>
            <person name="Luan H.W."/>
            <person name="Ge G.B."/>
            <person name="Dong M.M."/>
            <person name="Zou H.F."/>
            <person name="He Y.Q."/>
            <person name="Cui P."/>
            <person name="Wang J.Y."/>
            <person name="Hao D.C."/>
            <person name="Yang S.L."/>
            <person name="Yang L."/>
        </authorList>
    </citation>
    <scope>NUCLEOTIDE SEQUENCE [LARGE SCALE GENOMIC DNA]</scope>
    <source>
        <strain evidence="1 2">F16</strain>
    </source>
</reference>
<sequence>MHPGGVVLTEREFWRMRHAEQDANPGSRCC</sequence>
<proteinExistence type="predicted"/>
<dbReference type="InterPro" id="IPR007423">
    <property type="entry name" value="Sel_put"/>
</dbReference>
<organism evidence="1 2">
    <name type="scientific">Cellulosimicrobium cellulans F16</name>
    <dbReference type="NCBI Taxonomy" id="1350482"/>
    <lineage>
        <taxon>Bacteria</taxon>
        <taxon>Bacillati</taxon>
        <taxon>Actinomycetota</taxon>
        <taxon>Actinomycetes</taxon>
        <taxon>Micrococcales</taxon>
        <taxon>Promicromonosporaceae</taxon>
        <taxon>Cellulosimicrobium</taxon>
    </lineage>
</organism>
<gene>
    <name evidence="1" type="ORF">M768_10600</name>
</gene>
<keyword evidence="2" id="KW-1185">Reference proteome</keyword>
<dbReference type="Proteomes" id="UP000037387">
    <property type="component" value="Unassembled WGS sequence"/>
</dbReference>
<dbReference type="AlphaFoldDB" id="A0A0M0F7L2"/>
<evidence type="ECO:0000313" key="2">
    <source>
        <dbReference type="Proteomes" id="UP000037387"/>
    </source>
</evidence>
<accession>A0A0M0F7L2</accession>
<name>A0A0M0F7L2_CELCE</name>
<evidence type="ECO:0008006" key="3">
    <source>
        <dbReference type="Google" id="ProtNLM"/>
    </source>
</evidence>
<evidence type="ECO:0000313" key="1">
    <source>
        <dbReference type="EMBL" id="KON73382.1"/>
    </source>
</evidence>
<comment type="caution">
    <text evidence="1">The sequence shown here is derived from an EMBL/GenBank/DDBJ whole genome shotgun (WGS) entry which is preliminary data.</text>
</comment>
<dbReference type="Pfam" id="PF04328">
    <property type="entry name" value="Sel_put"/>
    <property type="match status" value="1"/>
</dbReference>
<protein>
    <recommendedName>
        <fullName evidence="3">DUF466 domain-containing protein</fullName>
    </recommendedName>
</protein>